<dbReference type="Pfam" id="PF02316">
    <property type="entry name" value="HTH_Tnp_Mu_1"/>
    <property type="match status" value="1"/>
</dbReference>
<dbReference type="InterPro" id="IPR009061">
    <property type="entry name" value="DNA-bd_dom_put_sf"/>
</dbReference>
<evidence type="ECO:0000259" key="1">
    <source>
        <dbReference type="PROSITE" id="PS51702"/>
    </source>
</evidence>
<evidence type="ECO:0000313" key="3">
    <source>
        <dbReference type="Proteomes" id="UP000392867"/>
    </source>
</evidence>
<organism evidence="2 3">
    <name type="scientific">Escherichia coli</name>
    <dbReference type="NCBI Taxonomy" id="562"/>
    <lineage>
        <taxon>Bacteria</taxon>
        <taxon>Pseudomonadati</taxon>
        <taxon>Pseudomonadota</taxon>
        <taxon>Gammaproteobacteria</taxon>
        <taxon>Enterobacterales</taxon>
        <taxon>Enterobacteriaceae</taxon>
        <taxon>Escherichia</taxon>
    </lineage>
</organism>
<gene>
    <name evidence="2" type="ORF">FVB16_07230</name>
</gene>
<name>A0A5N8HBG7_ECOLX</name>
<proteinExistence type="predicted"/>
<accession>A0A5N8HBG7</accession>
<evidence type="ECO:0000313" key="2">
    <source>
        <dbReference type="EMBL" id="MPU48632.1"/>
    </source>
</evidence>
<dbReference type="Gene3D" id="1.10.10.10">
    <property type="entry name" value="Winged helix-like DNA-binding domain superfamily/Winged helix DNA-binding domain"/>
    <property type="match status" value="1"/>
</dbReference>
<dbReference type="SUPFAM" id="SSF46955">
    <property type="entry name" value="Putative DNA-binding domain"/>
    <property type="match status" value="1"/>
</dbReference>
<sequence length="179" mass="19656">MWVAMTELISFSDLPSSLAGLHKKAKREAWKTRLKPGVKGKVLECEIGALPLTVQQAVRERYALQLMTQKADESPAPVVTKARRSSAVVDAVEAYRGSPQLMLERLNALTENQRQVADARIAIVSEVLKVAQQPGFSCAKAIRFIVDNLARSQLDERIVAMVETANAKKGNSRALSEIT</sequence>
<feature type="non-terminal residue" evidence="2">
    <location>
        <position position="179"/>
    </location>
</feature>
<dbReference type="Proteomes" id="UP000392867">
    <property type="component" value="Unassembled WGS sequence"/>
</dbReference>
<dbReference type="AlphaFoldDB" id="A0A5N8HBG7"/>
<feature type="domain" description="HTH Mu-type" evidence="1">
    <location>
        <begin position="1"/>
        <end position="66"/>
    </location>
</feature>
<dbReference type="InterPro" id="IPR003314">
    <property type="entry name" value="Mu-type_HTH"/>
</dbReference>
<reference evidence="2 3" key="1">
    <citation type="submission" date="2019-08" db="EMBL/GenBank/DDBJ databases">
        <title>Identification of Water Treatment Resistant and Multidrug Resistant Urinary Pathogenic Escherichia coli in Wastewater.</title>
        <authorList>
            <person name="Neumann N."/>
        </authorList>
    </citation>
    <scope>NUCLEOTIDE SEQUENCE [LARGE SCALE GENOMIC DNA]</scope>
    <source>
        <strain evidence="2 3">WU2356</strain>
    </source>
</reference>
<comment type="caution">
    <text evidence="2">The sequence shown here is derived from an EMBL/GenBank/DDBJ whole genome shotgun (WGS) entry which is preliminary data.</text>
</comment>
<dbReference type="InterPro" id="IPR036388">
    <property type="entry name" value="WH-like_DNA-bd_sf"/>
</dbReference>
<dbReference type="EMBL" id="VOTT01000074">
    <property type="protein sequence ID" value="MPU48632.1"/>
    <property type="molecule type" value="Genomic_DNA"/>
</dbReference>
<dbReference type="GO" id="GO:0003677">
    <property type="term" value="F:DNA binding"/>
    <property type="evidence" value="ECO:0007669"/>
    <property type="project" value="InterPro"/>
</dbReference>
<protein>
    <submittedName>
        <fullName evidence="2">Transposase</fullName>
    </submittedName>
</protein>
<dbReference type="PROSITE" id="PS51702">
    <property type="entry name" value="HTH_MU"/>
    <property type="match status" value="1"/>
</dbReference>